<protein>
    <submittedName>
        <fullName evidence="1">Uncharacterized protein</fullName>
    </submittedName>
</protein>
<organism evidence="1 2">
    <name type="scientific">Rhizophagus irregularis</name>
    <dbReference type="NCBI Taxonomy" id="588596"/>
    <lineage>
        <taxon>Eukaryota</taxon>
        <taxon>Fungi</taxon>
        <taxon>Fungi incertae sedis</taxon>
        <taxon>Mucoromycota</taxon>
        <taxon>Glomeromycotina</taxon>
        <taxon>Glomeromycetes</taxon>
        <taxon>Glomerales</taxon>
        <taxon>Glomeraceae</taxon>
        <taxon>Rhizophagus</taxon>
    </lineage>
</organism>
<dbReference type="EMBL" id="CAGKOT010000011">
    <property type="protein sequence ID" value="CAB5357513.1"/>
    <property type="molecule type" value="Genomic_DNA"/>
</dbReference>
<dbReference type="OrthoDB" id="2360498at2759"/>
<gene>
    <name evidence="1" type="ORF">CHRIB12_LOCUS6912</name>
</gene>
<comment type="caution">
    <text evidence="1">The sequence shown here is derived from an EMBL/GenBank/DDBJ whole genome shotgun (WGS) entry which is preliminary data.</text>
</comment>
<proteinExistence type="predicted"/>
<accession>A0A916E2S4</accession>
<reference evidence="1" key="1">
    <citation type="submission" date="2020-05" db="EMBL/GenBank/DDBJ databases">
        <authorList>
            <person name="Rincon C."/>
            <person name="Sanders R I."/>
            <person name="Robbins C."/>
            <person name="Chaturvedi A."/>
        </authorList>
    </citation>
    <scope>NUCLEOTIDE SEQUENCE</scope>
    <source>
        <strain evidence="1">CHB12</strain>
    </source>
</reference>
<evidence type="ECO:0000313" key="2">
    <source>
        <dbReference type="Proteomes" id="UP000684084"/>
    </source>
</evidence>
<dbReference type="Proteomes" id="UP000684084">
    <property type="component" value="Unassembled WGS sequence"/>
</dbReference>
<dbReference type="AlphaFoldDB" id="A0A916E2S4"/>
<evidence type="ECO:0000313" key="1">
    <source>
        <dbReference type="EMBL" id="CAB5357513.1"/>
    </source>
</evidence>
<sequence>MIRQICNTYFGTRRNVFKSSPEKSKAIKINNRRNNRTLKKFNARNSVFDTFDVKILGHPIKEIKHYLHEN</sequence>
<name>A0A916E2S4_9GLOM</name>